<evidence type="ECO:0000256" key="3">
    <source>
        <dbReference type="SAM" id="SignalP"/>
    </source>
</evidence>
<reference evidence="4 5" key="1">
    <citation type="submission" date="2024-10" db="EMBL/GenBank/DDBJ databases">
        <authorList>
            <person name="Deangelis K."/>
            <person name="Huntemann M."/>
            <person name="Clum A."/>
            <person name="Wang J."/>
            <person name="Palaniappan K."/>
            <person name="Ritter S."/>
            <person name="Chen I.-M."/>
            <person name="Stamatis D."/>
            <person name="Reddy T."/>
            <person name="O'Malley R."/>
            <person name="Daum C."/>
            <person name="Ng V."/>
            <person name="Ivanova N."/>
            <person name="Kyrpides N."/>
            <person name="Woyke T."/>
        </authorList>
    </citation>
    <scope>NUCLEOTIDE SEQUENCE [LARGE SCALE GENOMIC DNA]</scope>
    <source>
        <strain evidence="4 5">GAS97</strain>
    </source>
</reference>
<organism evidence="4 5">
    <name type="scientific">Caballeronia udeis</name>
    <dbReference type="NCBI Taxonomy" id="1232866"/>
    <lineage>
        <taxon>Bacteria</taxon>
        <taxon>Pseudomonadati</taxon>
        <taxon>Pseudomonadota</taxon>
        <taxon>Betaproteobacteria</taxon>
        <taxon>Burkholderiales</taxon>
        <taxon>Burkholderiaceae</taxon>
        <taxon>Caballeronia</taxon>
    </lineage>
</organism>
<protein>
    <submittedName>
        <fullName evidence="4">Surface antigen</fullName>
    </submittedName>
</protein>
<gene>
    <name evidence="4" type="ORF">ABH943_002429</name>
</gene>
<dbReference type="RefSeq" id="WP_404606655.1">
    <property type="nucleotide sequence ID" value="NZ_JBIYDN010000006.1"/>
</dbReference>
<accession>A0ABW8MFE6</accession>
<evidence type="ECO:0000313" key="5">
    <source>
        <dbReference type="Proteomes" id="UP001620514"/>
    </source>
</evidence>
<keyword evidence="3" id="KW-0732">Signal</keyword>
<keyword evidence="2" id="KW-0472">Membrane</keyword>
<dbReference type="EMBL" id="JBIYDN010000006">
    <property type="protein sequence ID" value="MFK4442413.1"/>
    <property type="molecule type" value="Genomic_DNA"/>
</dbReference>
<reference evidence="4 5" key="2">
    <citation type="submission" date="2024-11" db="EMBL/GenBank/DDBJ databases">
        <title>Using genomics to understand microbial adaptation to soil warming.</title>
        <authorList>
            <person name="Deangelis K.M. PhD."/>
        </authorList>
    </citation>
    <scope>NUCLEOTIDE SEQUENCE [LARGE SCALE GENOMIC DNA]</scope>
    <source>
        <strain evidence="4 5">GAS97</strain>
    </source>
</reference>
<feature type="transmembrane region" description="Helical" evidence="2">
    <location>
        <begin position="95"/>
        <end position="112"/>
    </location>
</feature>
<evidence type="ECO:0000256" key="2">
    <source>
        <dbReference type="SAM" id="Phobius"/>
    </source>
</evidence>
<dbReference type="Proteomes" id="UP001620514">
    <property type="component" value="Unassembled WGS sequence"/>
</dbReference>
<sequence>MRQLLQLGIRLGIVLAVMSFAAPAFAQAYDDPVGADVDSGTPCRAVLGQADIDGSTQQVVERACLQSDGTWQIVESPDDSVLVYPVGYYPYPDQWYWGPPLFIGAGVSFIFVDRFHHHFHADHFHQMSHVHVGAPMGSGFHGGPSRSGGGMHGFWGAQRR</sequence>
<evidence type="ECO:0000313" key="4">
    <source>
        <dbReference type="EMBL" id="MFK4442413.1"/>
    </source>
</evidence>
<feature type="chain" id="PRO_5045263055" evidence="3">
    <location>
        <begin position="27"/>
        <end position="160"/>
    </location>
</feature>
<feature type="signal peptide" evidence="3">
    <location>
        <begin position="1"/>
        <end position="26"/>
    </location>
</feature>
<comment type="caution">
    <text evidence="4">The sequence shown here is derived from an EMBL/GenBank/DDBJ whole genome shotgun (WGS) entry which is preliminary data.</text>
</comment>
<feature type="compositionally biased region" description="Gly residues" evidence="1">
    <location>
        <begin position="141"/>
        <end position="153"/>
    </location>
</feature>
<keyword evidence="2" id="KW-1133">Transmembrane helix</keyword>
<name>A0ABW8MFE6_9BURK</name>
<evidence type="ECO:0000256" key="1">
    <source>
        <dbReference type="SAM" id="MobiDB-lite"/>
    </source>
</evidence>
<keyword evidence="5" id="KW-1185">Reference proteome</keyword>
<feature type="region of interest" description="Disordered" evidence="1">
    <location>
        <begin position="141"/>
        <end position="160"/>
    </location>
</feature>
<keyword evidence="2" id="KW-0812">Transmembrane</keyword>
<proteinExistence type="predicted"/>